<gene>
    <name evidence="1" type="ORF">GCM10009533_60850</name>
</gene>
<dbReference type="Pfam" id="PF05908">
    <property type="entry name" value="Gamma_PGA_hydro"/>
    <property type="match status" value="1"/>
</dbReference>
<keyword evidence="2" id="KW-1185">Reference proteome</keyword>
<sequence>MGVDTGRTPLPAGLPARAADTYPSNTALYADPALVHGTDYRIRHRRHRTPSPPAVIAPHGGEIEAGTSELCLAIATWPDGAAFDYWAFEGLRSPSALHVTSTRCDDPLALSLCARSPCALSLHGCRAEQTGTDRDAQSVLVGGRDGTTRHHLIRELRRAGFDATDASSHGVLSGMSPANICNRTRRGRGSQLEITTPLLDAMFTSNTIEGRKHTRTPVFWAFVAAVRAAFLQ</sequence>
<dbReference type="Gene3D" id="3.40.630.100">
    <property type="entry name" value="Poly-gamma-glutamate hydrolase, zinc-binding motif"/>
    <property type="match status" value="1"/>
</dbReference>
<comment type="caution">
    <text evidence="1">The sequence shown here is derived from an EMBL/GenBank/DDBJ whole genome shotgun (WGS) entry which is preliminary data.</text>
</comment>
<dbReference type="RefSeq" id="WP_009949309.1">
    <property type="nucleotide sequence ID" value="NZ_BAAAGS010000064.1"/>
</dbReference>
<accession>A0ABN1DXD2</accession>
<evidence type="ECO:0000313" key="2">
    <source>
        <dbReference type="Proteomes" id="UP001500729"/>
    </source>
</evidence>
<protein>
    <recommendedName>
        <fullName evidence="3">Phage replication-related protein YjqB (UPF0714/DUF867 family)</fullName>
    </recommendedName>
</protein>
<dbReference type="Proteomes" id="UP001500729">
    <property type="component" value="Unassembled WGS sequence"/>
</dbReference>
<name>A0ABN1DXD2_SACER</name>
<dbReference type="InterPro" id="IPR038128">
    <property type="entry name" value="Gamma_PGA_hydro_sf"/>
</dbReference>
<evidence type="ECO:0000313" key="1">
    <source>
        <dbReference type="EMBL" id="GAA0554724.1"/>
    </source>
</evidence>
<dbReference type="InterPro" id="IPR008585">
    <property type="entry name" value="Gamma_PGA_hydro"/>
</dbReference>
<reference evidence="1 2" key="1">
    <citation type="journal article" date="2019" name="Int. J. Syst. Evol. Microbiol.">
        <title>The Global Catalogue of Microorganisms (GCM) 10K type strain sequencing project: providing services to taxonomists for standard genome sequencing and annotation.</title>
        <authorList>
            <consortium name="The Broad Institute Genomics Platform"/>
            <consortium name="The Broad Institute Genome Sequencing Center for Infectious Disease"/>
            <person name="Wu L."/>
            <person name="Ma J."/>
        </authorList>
    </citation>
    <scope>NUCLEOTIDE SEQUENCE [LARGE SCALE GENOMIC DNA]</scope>
    <source>
        <strain evidence="1 2">JCM 10303</strain>
    </source>
</reference>
<proteinExistence type="predicted"/>
<organism evidence="1 2">
    <name type="scientific">Saccharopolyspora erythraea</name>
    <name type="common">Streptomyces erythraeus</name>
    <dbReference type="NCBI Taxonomy" id="1836"/>
    <lineage>
        <taxon>Bacteria</taxon>
        <taxon>Bacillati</taxon>
        <taxon>Actinomycetota</taxon>
        <taxon>Actinomycetes</taxon>
        <taxon>Pseudonocardiales</taxon>
        <taxon>Pseudonocardiaceae</taxon>
        <taxon>Saccharopolyspora</taxon>
    </lineage>
</organism>
<dbReference type="EMBL" id="BAAAGS010000064">
    <property type="protein sequence ID" value="GAA0554724.1"/>
    <property type="molecule type" value="Genomic_DNA"/>
</dbReference>
<evidence type="ECO:0008006" key="3">
    <source>
        <dbReference type="Google" id="ProtNLM"/>
    </source>
</evidence>